<proteinExistence type="predicted"/>
<keyword evidence="2" id="KW-1185">Reference proteome</keyword>
<name>A0ACC0B2I9_CATRO</name>
<comment type="caution">
    <text evidence="1">The sequence shown here is derived from an EMBL/GenBank/DDBJ whole genome shotgun (WGS) entry which is preliminary data.</text>
</comment>
<dbReference type="Proteomes" id="UP001060085">
    <property type="component" value="Linkage Group LG04"/>
</dbReference>
<reference evidence="2" key="1">
    <citation type="journal article" date="2023" name="Nat. Plants">
        <title>Single-cell RNA sequencing provides a high-resolution roadmap for understanding the multicellular compartmentation of specialized metabolism.</title>
        <authorList>
            <person name="Sun S."/>
            <person name="Shen X."/>
            <person name="Li Y."/>
            <person name="Li Y."/>
            <person name="Wang S."/>
            <person name="Li R."/>
            <person name="Zhang H."/>
            <person name="Shen G."/>
            <person name="Guo B."/>
            <person name="Wei J."/>
            <person name="Xu J."/>
            <person name="St-Pierre B."/>
            <person name="Chen S."/>
            <person name="Sun C."/>
        </authorList>
    </citation>
    <scope>NUCLEOTIDE SEQUENCE [LARGE SCALE GENOMIC DNA]</scope>
</reference>
<accession>A0ACC0B2I9</accession>
<dbReference type="EMBL" id="CM044704">
    <property type="protein sequence ID" value="KAI5666867.1"/>
    <property type="molecule type" value="Genomic_DNA"/>
</dbReference>
<evidence type="ECO:0000313" key="2">
    <source>
        <dbReference type="Proteomes" id="UP001060085"/>
    </source>
</evidence>
<gene>
    <name evidence="1" type="ORF">M9H77_16720</name>
</gene>
<evidence type="ECO:0000313" key="1">
    <source>
        <dbReference type="EMBL" id="KAI5666867.1"/>
    </source>
</evidence>
<sequence length="244" mass="27388">MVSKLIIKYLLVLKRYNRPLKFYAWDFASSLSGRTYVFVLLSCTRAVCKTCNLVPRGTQISYSAAVDLVAVGGITGGIIALGSICVYGVLYKLTTSPPEREVKSRIEQKIEDQLIFENHLLDGLPVDTEAEVVESMIQIFSQPARLALSMGVSKKTEVNVILFGDLIALPFEGYDMTLGMDGYLNITFKLTQDGQRYNRPLKFYACDFGLSLSERTYIFVLLSCTRAVCKCREARRYPTQPQLT</sequence>
<protein>
    <submittedName>
        <fullName evidence="1">Uncharacterized protein</fullName>
    </submittedName>
</protein>
<organism evidence="1 2">
    <name type="scientific">Catharanthus roseus</name>
    <name type="common">Madagascar periwinkle</name>
    <name type="synonym">Vinca rosea</name>
    <dbReference type="NCBI Taxonomy" id="4058"/>
    <lineage>
        <taxon>Eukaryota</taxon>
        <taxon>Viridiplantae</taxon>
        <taxon>Streptophyta</taxon>
        <taxon>Embryophyta</taxon>
        <taxon>Tracheophyta</taxon>
        <taxon>Spermatophyta</taxon>
        <taxon>Magnoliopsida</taxon>
        <taxon>eudicotyledons</taxon>
        <taxon>Gunneridae</taxon>
        <taxon>Pentapetalae</taxon>
        <taxon>asterids</taxon>
        <taxon>lamiids</taxon>
        <taxon>Gentianales</taxon>
        <taxon>Apocynaceae</taxon>
        <taxon>Rauvolfioideae</taxon>
        <taxon>Vinceae</taxon>
        <taxon>Catharanthinae</taxon>
        <taxon>Catharanthus</taxon>
    </lineage>
</organism>